<dbReference type="EMBL" id="JAMDLW010000016">
    <property type="protein sequence ID" value="MCY9520610.1"/>
    <property type="molecule type" value="Genomic_DNA"/>
</dbReference>
<accession>A0ABT4DTM9</accession>
<evidence type="ECO:0000256" key="4">
    <source>
        <dbReference type="SAM" id="MobiDB-lite"/>
    </source>
</evidence>
<dbReference type="InterPro" id="IPR036116">
    <property type="entry name" value="FN3_sf"/>
</dbReference>
<dbReference type="Pfam" id="PF00041">
    <property type="entry name" value="fn3"/>
    <property type="match status" value="1"/>
</dbReference>
<gene>
    <name evidence="6" type="ORF">M5X09_13210</name>
</gene>
<dbReference type="InterPro" id="IPR036573">
    <property type="entry name" value="CBM_sf_5/12"/>
</dbReference>
<keyword evidence="7" id="KW-1185">Reference proteome</keyword>
<dbReference type="SMART" id="SM00495">
    <property type="entry name" value="ChtBD3"/>
    <property type="match status" value="2"/>
</dbReference>
<dbReference type="Proteomes" id="UP001207626">
    <property type="component" value="Unassembled WGS sequence"/>
</dbReference>
<dbReference type="Gene3D" id="2.60.40.10">
    <property type="entry name" value="Immunoglobulins"/>
    <property type="match status" value="1"/>
</dbReference>
<dbReference type="PANTHER" id="PTHR34823">
    <property type="entry name" value="GLCNAC-BINDING PROTEIN A"/>
    <property type="match status" value="1"/>
</dbReference>
<proteinExistence type="predicted"/>
<keyword evidence="1" id="KW-0732">Signal</keyword>
<dbReference type="PROSITE" id="PS51257">
    <property type="entry name" value="PROKAR_LIPOPROTEIN"/>
    <property type="match status" value="1"/>
</dbReference>
<dbReference type="CDD" id="cd21177">
    <property type="entry name" value="LPMO_AA10"/>
    <property type="match status" value="1"/>
</dbReference>
<dbReference type="PROSITE" id="PS50853">
    <property type="entry name" value="FN3"/>
    <property type="match status" value="1"/>
</dbReference>
<feature type="region of interest" description="Disordered" evidence="4">
    <location>
        <begin position="290"/>
        <end position="321"/>
    </location>
</feature>
<comment type="caution">
    <text evidence="6">The sequence shown here is derived from an EMBL/GenBank/DDBJ whole genome shotgun (WGS) entry which is preliminary data.</text>
</comment>
<dbReference type="CDD" id="cd00063">
    <property type="entry name" value="FN3"/>
    <property type="match status" value="1"/>
</dbReference>
<dbReference type="RefSeq" id="WP_087435284.1">
    <property type="nucleotide sequence ID" value="NZ_JAMDLV010000029.1"/>
</dbReference>
<evidence type="ECO:0000313" key="6">
    <source>
        <dbReference type="EMBL" id="MCY9520610.1"/>
    </source>
</evidence>
<keyword evidence="3" id="KW-0119">Carbohydrate metabolism</keyword>
<feature type="domain" description="Fibronectin type-III" evidence="5">
    <location>
        <begin position="219"/>
        <end position="304"/>
    </location>
</feature>
<dbReference type="InterPro" id="IPR014756">
    <property type="entry name" value="Ig_E-set"/>
</dbReference>
<dbReference type="InterPro" id="IPR003610">
    <property type="entry name" value="CBM5/12"/>
</dbReference>
<organism evidence="6 7">
    <name type="scientific">Paenibacillus apiarius</name>
    <dbReference type="NCBI Taxonomy" id="46240"/>
    <lineage>
        <taxon>Bacteria</taxon>
        <taxon>Bacillati</taxon>
        <taxon>Bacillota</taxon>
        <taxon>Bacilli</taxon>
        <taxon>Bacillales</taxon>
        <taxon>Paenibacillaceae</taxon>
        <taxon>Paenibacillus</taxon>
    </lineage>
</organism>
<keyword evidence="2" id="KW-0378">Hydrolase</keyword>
<dbReference type="Pfam" id="PF02839">
    <property type="entry name" value="CBM_5_12"/>
    <property type="match status" value="2"/>
</dbReference>
<dbReference type="Gene3D" id="2.10.10.20">
    <property type="entry name" value="Carbohydrate-binding module superfamily 5/12"/>
    <property type="match status" value="2"/>
</dbReference>
<keyword evidence="6" id="KW-0560">Oxidoreductase</keyword>
<dbReference type="InterPro" id="IPR004302">
    <property type="entry name" value="Cellulose/chitin-bd_N"/>
</dbReference>
<evidence type="ECO:0000259" key="5">
    <source>
        <dbReference type="PROSITE" id="PS50853"/>
    </source>
</evidence>
<dbReference type="InterPro" id="IPR003961">
    <property type="entry name" value="FN3_dom"/>
</dbReference>
<dbReference type="PANTHER" id="PTHR34823:SF1">
    <property type="entry name" value="CHITIN-BINDING TYPE-4 DOMAIN-CONTAINING PROTEIN"/>
    <property type="match status" value="1"/>
</dbReference>
<dbReference type="CDD" id="cd12215">
    <property type="entry name" value="ChiC_BD"/>
    <property type="match status" value="2"/>
</dbReference>
<dbReference type="Gene3D" id="2.70.50.50">
    <property type="entry name" value="chitin-binding protein cbp21"/>
    <property type="match status" value="1"/>
</dbReference>
<evidence type="ECO:0000256" key="3">
    <source>
        <dbReference type="ARBA" id="ARBA00023326"/>
    </source>
</evidence>
<dbReference type="Pfam" id="PF03067">
    <property type="entry name" value="LPMO_10"/>
    <property type="match status" value="1"/>
</dbReference>
<evidence type="ECO:0000313" key="7">
    <source>
        <dbReference type="Proteomes" id="UP001207626"/>
    </source>
</evidence>
<reference evidence="6 7" key="1">
    <citation type="submission" date="2022-05" db="EMBL/GenBank/DDBJ databases">
        <title>Genome Sequencing of Bee-Associated Microbes.</title>
        <authorList>
            <person name="Dunlap C."/>
        </authorList>
    </citation>
    <scope>NUCLEOTIDE SEQUENCE [LARGE SCALE GENOMIC DNA]</scope>
    <source>
        <strain evidence="6 7">NRRL NRS-1438</strain>
    </source>
</reference>
<dbReference type="SMART" id="SM00060">
    <property type="entry name" value="FN3"/>
    <property type="match status" value="1"/>
</dbReference>
<dbReference type="SUPFAM" id="SSF51055">
    <property type="entry name" value="Carbohydrate binding domain"/>
    <property type="match status" value="2"/>
</dbReference>
<keyword evidence="3" id="KW-0624">Polysaccharide degradation</keyword>
<dbReference type="InterPro" id="IPR013783">
    <property type="entry name" value="Ig-like_fold"/>
</dbReference>
<dbReference type="SUPFAM" id="SSF81296">
    <property type="entry name" value="E set domains"/>
    <property type="match status" value="1"/>
</dbReference>
<dbReference type="InterPro" id="IPR051024">
    <property type="entry name" value="GlcNAc_Chitin_IntDeg"/>
</dbReference>
<evidence type="ECO:0000256" key="2">
    <source>
        <dbReference type="ARBA" id="ARBA00022801"/>
    </source>
</evidence>
<name>A0ABT4DTM9_9BACL</name>
<keyword evidence="6" id="KW-0503">Monooxygenase</keyword>
<dbReference type="SUPFAM" id="SSF49265">
    <property type="entry name" value="Fibronectin type III"/>
    <property type="match status" value="1"/>
</dbReference>
<evidence type="ECO:0000256" key="1">
    <source>
        <dbReference type="ARBA" id="ARBA00022729"/>
    </source>
</evidence>
<sequence>MVTQPRIWNHLVSKVSPLFAAFGLTALGLACTLIFADSASAHGYIESPTSRAVLCKQGLNKDCGQVQYEPQSVEGKGSFPQGGPADGQIAGGGVFAELNEQTAERWHKVTLQGGKNTFKWYLTAPHATSEWKYYITKKDWDPNKPLTRADLDPVPFCSIDDGGKRPPNNVTHECTVPTDRSGYHLILGVWEIADTGNAFYQVIDVNLMNGGTGEQAPAAPGDVASPSQTQTSIDISWSAAAAPNGMKAYEVHRNGVLIGTTNQTSYEDSGLTPNTSYTYTVRAVDSADKKSPFSAPLSVSTLKEDGDGGGDGGDGGNPPLPGVTAWEASKVYNRGDRVQYNGLEYEALYWTQNNEPDVSDAWKLVSDVVLDWNKDKAYTGGDQVKHNSVVYTARWWTRGEEPDRADVWQAAK</sequence>
<dbReference type="GO" id="GO:0004497">
    <property type="term" value="F:monooxygenase activity"/>
    <property type="evidence" value="ECO:0007669"/>
    <property type="project" value="UniProtKB-KW"/>
</dbReference>
<protein>
    <submittedName>
        <fullName evidence="6">Lytic polysaccharide monooxygenase</fullName>
    </submittedName>
</protein>